<evidence type="ECO:0000313" key="2">
    <source>
        <dbReference type="EMBL" id="CAG5082472.1"/>
    </source>
</evidence>
<protein>
    <submittedName>
        <fullName evidence="2">Oidioi.mRNA.OKI2018_I69.PAR.g10136.t1.cds</fullName>
    </submittedName>
</protein>
<evidence type="ECO:0000256" key="1">
    <source>
        <dbReference type="SAM" id="MobiDB-lite"/>
    </source>
</evidence>
<accession>A0ABN7RP19</accession>
<dbReference type="EMBL" id="OU015568">
    <property type="protein sequence ID" value="CAG5082472.1"/>
    <property type="molecule type" value="Genomic_DNA"/>
</dbReference>
<gene>
    <name evidence="2" type="ORF">OKIOD_LOCUS1694</name>
</gene>
<dbReference type="Proteomes" id="UP001158576">
    <property type="component" value="Chromosome PAR"/>
</dbReference>
<feature type="compositionally biased region" description="Basic and acidic residues" evidence="1">
    <location>
        <begin position="36"/>
        <end position="72"/>
    </location>
</feature>
<proteinExistence type="predicted"/>
<reference evidence="2 3" key="1">
    <citation type="submission" date="2021-04" db="EMBL/GenBank/DDBJ databases">
        <authorList>
            <person name="Bliznina A."/>
        </authorList>
    </citation>
    <scope>NUCLEOTIDE SEQUENCE [LARGE SCALE GENOMIC DNA]</scope>
</reference>
<evidence type="ECO:0000313" key="3">
    <source>
        <dbReference type="Proteomes" id="UP001158576"/>
    </source>
</evidence>
<feature type="compositionally biased region" description="Polar residues" evidence="1">
    <location>
        <begin position="79"/>
        <end position="88"/>
    </location>
</feature>
<organism evidence="2 3">
    <name type="scientific">Oikopleura dioica</name>
    <name type="common">Tunicate</name>
    <dbReference type="NCBI Taxonomy" id="34765"/>
    <lineage>
        <taxon>Eukaryota</taxon>
        <taxon>Metazoa</taxon>
        <taxon>Chordata</taxon>
        <taxon>Tunicata</taxon>
        <taxon>Appendicularia</taxon>
        <taxon>Copelata</taxon>
        <taxon>Oikopleuridae</taxon>
        <taxon>Oikopleura</taxon>
    </lineage>
</organism>
<keyword evidence="3" id="KW-1185">Reference proteome</keyword>
<feature type="region of interest" description="Disordered" evidence="1">
    <location>
        <begin position="36"/>
        <end position="88"/>
    </location>
</feature>
<name>A0ABN7RP19_OIKDI</name>
<sequence length="88" mass="10243">MGRVKLSKEERFVQKYLKRNGHLEVLKVFERGLEEKGKKVERQSKKASSEEPKTQARKKLEEKTQKKKVNDEIKEENESSTSNGAIKP</sequence>